<dbReference type="AlphaFoldDB" id="A0A097QWZ0"/>
<evidence type="ECO:0008006" key="3">
    <source>
        <dbReference type="Google" id="ProtNLM"/>
    </source>
</evidence>
<organism evidence="1 2">
    <name type="scientific">Hafnia alvei FB1</name>
    <dbReference type="NCBI Taxonomy" id="1453496"/>
    <lineage>
        <taxon>Bacteria</taxon>
        <taxon>Pseudomonadati</taxon>
        <taxon>Pseudomonadota</taxon>
        <taxon>Gammaproteobacteria</taxon>
        <taxon>Enterobacterales</taxon>
        <taxon>Hafniaceae</taxon>
        <taxon>Hafnia</taxon>
    </lineage>
</organism>
<dbReference type="PATRIC" id="fig|1453496.5.peg.46"/>
<dbReference type="RefSeq" id="WP_025799678.1">
    <property type="nucleotide sequence ID" value="NZ_CP009706.1"/>
</dbReference>
<dbReference type="KEGG" id="hav:AT03_00205"/>
<reference evidence="1 2" key="1">
    <citation type="journal article" date="2014" name="Gut Pathog.">
        <title>Gene clusters of Hafnia alvei strain FB1 important in survival and pathogenesis: a draft genome perspective.</title>
        <authorList>
            <person name="Tan J.Y."/>
            <person name="Yin W.F."/>
            <person name="Chan K.G."/>
        </authorList>
    </citation>
    <scope>NUCLEOTIDE SEQUENCE [LARGE SCALE GENOMIC DNA]</scope>
    <source>
        <strain evidence="1 2">FB1</strain>
    </source>
</reference>
<name>A0A097QWZ0_HAFAL</name>
<dbReference type="NCBIfam" id="NF038110">
    <property type="entry name" value="Lys_methyl_FliB"/>
    <property type="match status" value="1"/>
</dbReference>
<evidence type="ECO:0000313" key="2">
    <source>
        <dbReference type="Proteomes" id="UP000029986"/>
    </source>
</evidence>
<protein>
    <recommendedName>
        <fullName evidence="3">Lysine-N-methylase</fullName>
    </recommendedName>
</protein>
<dbReference type="Proteomes" id="UP000029986">
    <property type="component" value="Chromosome"/>
</dbReference>
<dbReference type="eggNOG" id="COG0727">
    <property type="taxonomic scope" value="Bacteria"/>
</dbReference>
<proteinExistence type="predicted"/>
<evidence type="ECO:0000313" key="1">
    <source>
        <dbReference type="EMBL" id="AIU70978.1"/>
    </source>
</evidence>
<accession>A0A097QWZ0</accession>
<dbReference type="HOGENOM" id="CLU_076849_0_0_6"/>
<dbReference type="OrthoDB" id="86584at2"/>
<gene>
    <name evidence="1" type="ORF">AT03_00205</name>
</gene>
<keyword evidence="2" id="KW-1185">Reference proteome</keyword>
<sequence>MQLIESYQPEYVARFVALQETCNCPKCKAEQGEYPRVTQRFQNQERESLMLGCESAVRETLLNPEAFVLHPVQTQAMAKETLSPWLEQVNQQCINLTIQRAMNLECSLYAIGVLLSKAQTLSEQGDESCEQIASMGEQLMLLADQNVLQQQLGMLPPIVESRLEALQGMGALRLNLNLPLPQKMPMMLKLSELSIMQPARLAERLQELEAAWQTQTLFTEQPYILRNALLYSLYHHVFPGIDAKNYGEAFLALVRHFFRLKMLCAMWLTDNEQLTEENVVTLFSAYFAWQTTETAQFNADQTADYSLLTGLALI</sequence>
<dbReference type="EMBL" id="CP009706">
    <property type="protein sequence ID" value="AIU70978.1"/>
    <property type="molecule type" value="Genomic_DNA"/>
</dbReference>